<reference evidence="2" key="1">
    <citation type="journal article" date="2020" name="Stud. Mycol.">
        <title>101 Dothideomycetes genomes: a test case for predicting lifestyles and emergence of pathogens.</title>
        <authorList>
            <person name="Haridas S."/>
            <person name="Albert R."/>
            <person name="Binder M."/>
            <person name="Bloem J."/>
            <person name="Labutti K."/>
            <person name="Salamov A."/>
            <person name="Andreopoulos B."/>
            <person name="Baker S."/>
            <person name="Barry K."/>
            <person name="Bills G."/>
            <person name="Bluhm B."/>
            <person name="Cannon C."/>
            <person name="Castanera R."/>
            <person name="Culley D."/>
            <person name="Daum C."/>
            <person name="Ezra D."/>
            <person name="Gonzalez J."/>
            <person name="Henrissat B."/>
            <person name="Kuo A."/>
            <person name="Liang C."/>
            <person name="Lipzen A."/>
            <person name="Lutzoni F."/>
            <person name="Magnuson J."/>
            <person name="Mondo S."/>
            <person name="Nolan M."/>
            <person name="Ohm R."/>
            <person name="Pangilinan J."/>
            <person name="Park H.-J."/>
            <person name="Ramirez L."/>
            <person name="Alfaro M."/>
            <person name="Sun H."/>
            <person name="Tritt A."/>
            <person name="Yoshinaga Y."/>
            <person name="Zwiers L.-H."/>
            <person name="Turgeon B."/>
            <person name="Goodwin S."/>
            <person name="Spatafora J."/>
            <person name="Crous P."/>
            <person name="Grigoriev I."/>
        </authorList>
    </citation>
    <scope>NUCLEOTIDE SEQUENCE</scope>
    <source>
        <strain evidence="2">CBS 675.92</strain>
    </source>
</reference>
<accession>A0A6A5TT53</accession>
<dbReference type="Proteomes" id="UP000800035">
    <property type="component" value="Unassembled WGS sequence"/>
</dbReference>
<proteinExistence type="predicted"/>
<evidence type="ECO:0000313" key="3">
    <source>
        <dbReference type="Proteomes" id="UP000800035"/>
    </source>
</evidence>
<feature type="compositionally biased region" description="Basic residues" evidence="1">
    <location>
        <begin position="1"/>
        <end position="14"/>
    </location>
</feature>
<name>A0A6A5TT53_9PLEO</name>
<evidence type="ECO:0000256" key="1">
    <source>
        <dbReference type="SAM" id="MobiDB-lite"/>
    </source>
</evidence>
<gene>
    <name evidence="2" type="ORF">CC80DRAFT_506084</name>
</gene>
<evidence type="ECO:0000313" key="2">
    <source>
        <dbReference type="EMBL" id="KAF1954842.1"/>
    </source>
</evidence>
<dbReference type="EMBL" id="ML976997">
    <property type="protein sequence ID" value="KAF1954842.1"/>
    <property type="molecule type" value="Genomic_DNA"/>
</dbReference>
<sequence>MSHATTRTKNKYYPRHTSLPVLPSCTSTSTTTQHRKRPRDSSAPIEPQFASYSICSSPAATTVPLREHSRAIGLSTQHLSTTSLANPTKMARNPSPDSALGHPMQRVSVPAWIAPSTGRANENDDDIGLALNVDDTKDSTGKFIISHFTIDAANSIDRPSIFEETTEDTYLSVISKNSNETSAAEAEGDSIAKAARPLPPKDKGGMYLYPWRTPIESLTLNPTTDIYEGYIKYIHWSRFDGMTRSVAAKMFDDAGYETQESRKNQKRLAESSQQNRGRIQRRWLRTWYIRESVLLPWEFLTKTEREDLEKEGVTADDRPFIHPEQHRDMRSSTANLPVRVEKKAKHIREKPASEYPSPEKPLIHALEHYTLRKNMPSKGKGGDFAMALSNLIGAVSDPLTIEFTDTDEVSRRSLTVSKAAVVKHCTIAAEPGNIVDNKLVIGGFLPFRLAKACFDALMPDALPYFPEYQFDFSKDELVGMVREGHSVLFDHEGKVVKTNWNITAAFDVYYVAMVLGCDRLKDMAVDRIHWLFIDARKTCARSNGTLRLLDTFPIHDIDSEFLNSLSQEHDKGIIKLYTDLVQEGMSDELNINPFKFANPAFKEVHRRRWENSAIETKVQQNFCASYHRHDVGECHKVQEGAFNYEARLGGSYEDLQERVQLQHQATLQHIGHNEGSKGFLKFNCDKQIFLLKIEEQILRASIKIEKLEVALQINRRNSENVTNVQLESTAVAKQRARLHHLYLTVDGATNSDSMPSEATLVALCPQVSLSAHGNV</sequence>
<protein>
    <submittedName>
        <fullName evidence="2">Uncharacterized protein</fullName>
    </submittedName>
</protein>
<feature type="region of interest" description="Disordered" evidence="1">
    <location>
        <begin position="178"/>
        <end position="197"/>
    </location>
</feature>
<organism evidence="2 3">
    <name type="scientific">Byssothecium circinans</name>
    <dbReference type="NCBI Taxonomy" id="147558"/>
    <lineage>
        <taxon>Eukaryota</taxon>
        <taxon>Fungi</taxon>
        <taxon>Dikarya</taxon>
        <taxon>Ascomycota</taxon>
        <taxon>Pezizomycotina</taxon>
        <taxon>Dothideomycetes</taxon>
        <taxon>Pleosporomycetidae</taxon>
        <taxon>Pleosporales</taxon>
        <taxon>Massarineae</taxon>
        <taxon>Massarinaceae</taxon>
        <taxon>Byssothecium</taxon>
    </lineage>
</organism>
<keyword evidence="3" id="KW-1185">Reference proteome</keyword>
<dbReference type="AlphaFoldDB" id="A0A6A5TT53"/>
<dbReference type="OrthoDB" id="3679838at2759"/>
<feature type="region of interest" description="Disordered" evidence="1">
    <location>
        <begin position="1"/>
        <end position="46"/>
    </location>
</feature>